<keyword evidence="2" id="KW-1185">Reference proteome</keyword>
<comment type="caution">
    <text evidence="1">The sequence shown here is derived from an EMBL/GenBank/DDBJ whole genome shotgun (WGS) entry which is preliminary data.</text>
</comment>
<dbReference type="OrthoDB" id="4211917at2"/>
<reference evidence="1 2" key="1">
    <citation type="submission" date="2018-11" db="EMBL/GenBank/DDBJ databases">
        <title>Sequencing the genomes of 1000 actinobacteria strains.</title>
        <authorList>
            <person name="Klenk H.-P."/>
        </authorList>
    </citation>
    <scope>NUCLEOTIDE SEQUENCE [LARGE SCALE GENOMIC DNA]</scope>
    <source>
        <strain evidence="1 2">DSM 44254</strain>
    </source>
</reference>
<accession>A0A3N1CMN9</accession>
<evidence type="ECO:0000313" key="2">
    <source>
        <dbReference type="Proteomes" id="UP000272400"/>
    </source>
</evidence>
<evidence type="ECO:0000313" key="1">
    <source>
        <dbReference type="EMBL" id="ROO82572.1"/>
    </source>
</evidence>
<dbReference type="EMBL" id="RJKE01000001">
    <property type="protein sequence ID" value="ROO82572.1"/>
    <property type="molecule type" value="Genomic_DNA"/>
</dbReference>
<proteinExistence type="predicted"/>
<dbReference type="RefSeq" id="WP_123661582.1">
    <property type="nucleotide sequence ID" value="NZ_RJKE01000001.1"/>
</dbReference>
<protein>
    <submittedName>
        <fullName evidence="1">Uncharacterized protein</fullName>
    </submittedName>
</protein>
<dbReference type="Proteomes" id="UP000272400">
    <property type="component" value="Unassembled WGS sequence"/>
</dbReference>
<organism evidence="1 2">
    <name type="scientific">Actinocorallia herbida</name>
    <dbReference type="NCBI Taxonomy" id="58109"/>
    <lineage>
        <taxon>Bacteria</taxon>
        <taxon>Bacillati</taxon>
        <taxon>Actinomycetota</taxon>
        <taxon>Actinomycetes</taxon>
        <taxon>Streptosporangiales</taxon>
        <taxon>Thermomonosporaceae</taxon>
        <taxon>Actinocorallia</taxon>
    </lineage>
</organism>
<gene>
    <name evidence="1" type="ORF">EDD29_0052</name>
</gene>
<name>A0A3N1CMN9_9ACTN</name>
<dbReference type="AlphaFoldDB" id="A0A3N1CMN9"/>
<sequence>MATAVTCRAPAWVDGVQISGAEMRAAVFYGIWQTPGLVRGLRATQIPTPGMAIRVPAGQCVISDGQNGFIPLELAATTDLDIDPASLTNPRIDSLIGEFVDGGAGSIRRLRIITGTPAGSPSEPALPPADQPTARWLRIANIAVGAGVSSILTSNISTVADNARHHGHLFIRKSSNQSLPSSTTMQNDSALRLTIEPQTRYRFHLMLAYGVRSDTDGKVKFAVPANATMDWVISSKAGAGQADGNSGTPAWDLLDQGSEPRIGGWTTNNTSKMGAILQGSIWSGDGGDVILQWAQDTSNATPMIVYAGSTFEAWRAA</sequence>